<dbReference type="AlphaFoldDB" id="A0A6N9TMI9"/>
<dbReference type="RefSeq" id="WP_163298595.1">
    <property type="nucleotide sequence ID" value="NZ_JAAGRR010000058.1"/>
</dbReference>
<comment type="caution">
    <text evidence="2">The sequence shown here is derived from an EMBL/GenBank/DDBJ whole genome shotgun (WGS) entry which is preliminary data.</text>
</comment>
<feature type="signal peptide" evidence="1">
    <location>
        <begin position="1"/>
        <end position="31"/>
    </location>
</feature>
<dbReference type="Proteomes" id="UP000469346">
    <property type="component" value="Unassembled WGS sequence"/>
</dbReference>
<keyword evidence="3" id="KW-1185">Reference proteome</keyword>
<organism evidence="2 3">
    <name type="scientific">Dissulfurirhabdus thermomarina</name>
    <dbReference type="NCBI Taxonomy" id="1765737"/>
    <lineage>
        <taxon>Bacteria</taxon>
        <taxon>Deltaproteobacteria</taxon>
        <taxon>Dissulfurirhabdaceae</taxon>
        <taxon>Dissulfurirhabdus</taxon>
    </lineage>
</organism>
<evidence type="ECO:0000313" key="3">
    <source>
        <dbReference type="Proteomes" id="UP000469346"/>
    </source>
</evidence>
<sequence length="193" mass="20806">MNAPPPMPPDRTRTCLALALLLALGCTVATAAPPVLEEPRAKAAFLYNFARFVRWPETHRPEAGGTIRLCVVGADPVGEALGELDGKPIGDRRITVRTGLTPAEAAACHVVFVPRSQEDRLDAVLAALEGRGVLTVSDIPGFARRGGVIGLRKVNRHLRFEIDAAAARRQGLAVSARLLEIARRYAEESEKEE</sequence>
<keyword evidence="1" id="KW-0732">Signal</keyword>
<dbReference type="Pfam" id="PF13689">
    <property type="entry name" value="DUF4154"/>
    <property type="match status" value="1"/>
</dbReference>
<protein>
    <submittedName>
        <fullName evidence="2">YfiR family protein</fullName>
    </submittedName>
</protein>
<gene>
    <name evidence="2" type="ORF">G3N55_06315</name>
</gene>
<feature type="chain" id="PRO_5026870552" evidence="1">
    <location>
        <begin position="32"/>
        <end position="193"/>
    </location>
</feature>
<dbReference type="EMBL" id="JAAGRR010000058">
    <property type="protein sequence ID" value="NDY42455.1"/>
    <property type="molecule type" value="Genomic_DNA"/>
</dbReference>
<dbReference type="InterPro" id="IPR025293">
    <property type="entry name" value="YfiR/HmsC-like"/>
</dbReference>
<evidence type="ECO:0000256" key="1">
    <source>
        <dbReference type="SAM" id="SignalP"/>
    </source>
</evidence>
<proteinExistence type="predicted"/>
<reference evidence="2 3" key="1">
    <citation type="submission" date="2020-02" db="EMBL/GenBank/DDBJ databases">
        <title>Comparative genomics of sulfur disproportionating microorganisms.</title>
        <authorList>
            <person name="Ward L.M."/>
            <person name="Bertran E."/>
            <person name="Johnston D.T."/>
        </authorList>
    </citation>
    <scope>NUCLEOTIDE SEQUENCE [LARGE SCALE GENOMIC DNA]</scope>
    <source>
        <strain evidence="2 3">DSM 100025</strain>
    </source>
</reference>
<evidence type="ECO:0000313" key="2">
    <source>
        <dbReference type="EMBL" id="NDY42455.1"/>
    </source>
</evidence>
<accession>A0A6N9TMI9</accession>
<name>A0A6N9TMI9_DISTH</name>